<gene>
    <name evidence="7" type="ORF">EUTSA_v10022389mg</name>
</gene>
<evidence type="ECO:0000256" key="4">
    <source>
        <dbReference type="ARBA" id="ARBA00022525"/>
    </source>
</evidence>
<dbReference type="KEGG" id="eus:EUTSA_v10022389mg"/>
<comment type="subcellular location">
    <subcellularLocation>
        <location evidence="1 6">Secreted</location>
    </subcellularLocation>
</comment>
<dbReference type="EMBL" id="KI517408">
    <property type="protein sequence ID" value="ESQ48239.1"/>
    <property type="molecule type" value="Genomic_DNA"/>
</dbReference>
<sequence length="133" mass="15410">MFINAAMSRNQNDVTPSGFDNPKTTVTIYNDLGSDLPLQYHCKSNDDDLGDRVLASGGSWSFQFKPSVFGNTFFSCSFSWENQLHYFDIYKYKRDRIFAKFGCRKCGWKIRKNGPCKLNKNTKMFDVCHSWKS</sequence>
<evidence type="ECO:0000256" key="3">
    <source>
        <dbReference type="ARBA" id="ARBA00022471"/>
    </source>
</evidence>
<evidence type="ECO:0000256" key="2">
    <source>
        <dbReference type="ARBA" id="ARBA00005581"/>
    </source>
</evidence>
<name>V4LWM8_EUTSA</name>
<dbReference type="GO" id="GO:0005576">
    <property type="term" value="C:extracellular region"/>
    <property type="evidence" value="ECO:0007669"/>
    <property type="project" value="UniProtKB-SubCell"/>
</dbReference>
<comment type="similarity">
    <text evidence="2 6">Belongs to the plant self-incompatibility (S1) protein family.</text>
</comment>
<keyword evidence="5" id="KW-0732">Signal</keyword>
<dbReference type="Proteomes" id="UP000030689">
    <property type="component" value="Unassembled WGS sequence"/>
</dbReference>
<dbReference type="OMA" id="PRCHREC"/>
<dbReference type="PANTHER" id="PTHR31232:SF31">
    <property type="entry name" value="PLANT SELF-INCOMPATIBILITY PROTEIN S1 FAMILY PROTEIN-RELATED"/>
    <property type="match status" value="1"/>
</dbReference>
<dbReference type="AlphaFoldDB" id="V4LWM8"/>
<protein>
    <recommendedName>
        <fullName evidence="6">S-protein homolog</fullName>
    </recommendedName>
</protein>
<evidence type="ECO:0000313" key="7">
    <source>
        <dbReference type="EMBL" id="ESQ48239.1"/>
    </source>
</evidence>
<evidence type="ECO:0000313" key="8">
    <source>
        <dbReference type="Proteomes" id="UP000030689"/>
    </source>
</evidence>
<accession>V4LWM8</accession>
<keyword evidence="3 6" id="KW-0713">Self-incompatibility</keyword>
<evidence type="ECO:0000256" key="5">
    <source>
        <dbReference type="ARBA" id="ARBA00022729"/>
    </source>
</evidence>
<dbReference type="Pfam" id="PF05938">
    <property type="entry name" value="Self-incomp_S1"/>
    <property type="match status" value="1"/>
</dbReference>
<dbReference type="GO" id="GO:0060320">
    <property type="term" value="P:rejection of self pollen"/>
    <property type="evidence" value="ECO:0007669"/>
    <property type="project" value="UniProtKB-KW"/>
</dbReference>
<organism evidence="7 8">
    <name type="scientific">Eutrema salsugineum</name>
    <name type="common">Saltwater cress</name>
    <name type="synonym">Sisymbrium salsugineum</name>
    <dbReference type="NCBI Taxonomy" id="72664"/>
    <lineage>
        <taxon>Eukaryota</taxon>
        <taxon>Viridiplantae</taxon>
        <taxon>Streptophyta</taxon>
        <taxon>Embryophyta</taxon>
        <taxon>Tracheophyta</taxon>
        <taxon>Spermatophyta</taxon>
        <taxon>Magnoliopsida</taxon>
        <taxon>eudicotyledons</taxon>
        <taxon>Gunneridae</taxon>
        <taxon>Pentapetalae</taxon>
        <taxon>rosids</taxon>
        <taxon>malvids</taxon>
        <taxon>Brassicales</taxon>
        <taxon>Brassicaceae</taxon>
        <taxon>Eutremeae</taxon>
        <taxon>Eutrema</taxon>
    </lineage>
</organism>
<keyword evidence="4 6" id="KW-0964">Secreted</keyword>
<proteinExistence type="inferred from homology"/>
<dbReference type="eggNOG" id="ENOG502S7CQ">
    <property type="taxonomic scope" value="Eukaryota"/>
</dbReference>
<keyword evidence="8" id="KW-1185">Reference proteome</keyword>
<dbReference type="Gramene" id="ESQ48239">
    <property type="protein sequence ID" value="ESQ48239"/>
    <property type="gene ID" value="EUTSA_v10022389mg"/>
</dbReference>
<dbReference type="PANTHER" id="PTHR31232">
    <property type="match status" value="1"/>
</dbReference>
<reference evidence="7 8" key="1">
    <citation type="journal article" date="2013" name="Front. Plant Sci.">
        <title>The Reference Genome of the Halophytic Plant Eutrema salsugineum.</title>
        <authorList>
            <person name="Yang R."/>
            <person name="Jarvis D.E."/>
            <person name="Chen H."/>
            <person name="Beilstein M.A."/>
            <person name="Grimwood J."/>
            <person name="Jenkins J."/>
            <person name="Shu S."/>
            <person name="Prochnik S."/>
            <person name="Xin M."/>
            <person name="Ma C."/>
            <person name="Schmutz J."/>
            <person name="Wing R.A."/>
            <person name="Mitchell-Olds T."/>
            <person name="Schumaker K.S."/>
            <person name="Wang X."/>
        </authorList>
    </citation>
    <scope>NUCLEOTIDE SEQUENCE [LARGE SCALE GENOMIC DNA]</scope>
</reference>
<evidence type="ECO:0000256" key="1">
    <source>
        <dbReference type="ARBA" id="ARBA00004613"/>
    </source>
</evidence>
<dbReference type="InterPro" id="IPR010264">
    <property type="entry name" value="Self-incomp_S1"/>
</dbReference>
<evidence type="ECO:0000256" key="6">
    <source>
        <dbReference type="RuleBase" id="RU367044"/>
    </source>
</evidence>